<proteinExistence type="predicted"/>
<dbReference type="InterPro" id="IPR023753">
    <property type="entry name" value="FAD/NAD-binding_dom"/>
</dbReference>
<accession>A0ABW5Z693</accession>
<evidence type="ECO:0000313" key="2">
    <source>
        <dbReference type="EMBL" id="MFD2908289.1"/>
    </source>
</evidence>
<organism evidence="2 3">
    <name type="scientific">Flavobacterium ardleyense</name>
    <dbReference type="NCBI Taxonomy" id="2038737"/>
    <lineage>
        <taxon>Bacteria</taxon>
        <taxon>Pseudomonadati</taxon>
        <taxon>Bacteroidota</taxon>
        <taxon>Flavobacteriia</taxon>
        <taxon>Flavobacteriales</taxon>
        <taxon>Flavobacteriaceae</taxon>
        <taxon>Flavobacterium</taxon>
    </lineage>
</organism>
<dbReference type="InterPro" id="IPR036188">
    <property type="entry name" value="FAD/NAD-bd_sf"/>
</dbReference>
<evidence type="ECO:0000259" key="1">
    <source>
        <dbReference type="Pfam" id="PF07992"/>
    </source>
</evidence>
<feature type="domain" description="FAD/NAD(P)-binding" evidence="1">
    <location>
        <begin position="3"/>
        <end position="150"/>
    </location>
</feature>
<name>A0ABW5Z693_9FLAO</name>
<dbReference type="EMBL" id="JBHUOL010000012">
    <property type="protein sequence ID" value="MFD2908289.1"/>
    <property type="molecule type" value="Genomic_DNA"/>
</dbReference>
<dbReference type="SUPFAM" id="SSF51905">
    <property type="entry name" value="FAD/NAD(P)-binding domain"/>
    <property type="match status" value="1"/>
</dbReference>
<comment type="caution">
    <text evidence="2">The sequence shown here is derived from an EMBL/GenBank/DDBJ whole genome shotgun (WGS) entry which is preliminary data.</text>
</comment>
<sequence length="202" mass="21329">MLDVLIIGAGVSGVSCALVLGSAKNKPFALDKEIAVIAHQKASSLQNALINNAYGIPAGKLGNEILSESLAQLHKLYPHVSQIEGEKVLSISGEAGNFTIATNKSNYQSKIIVITIGPNNPFLIEGLEAFIEPHQKTPPAKNRIQLRNNDHLVTEGIYVAGVLAGHRSQLAIAAGSGAAVATDILTLWNEGTHSMVHDSVKK</sequence>
<dbReference type="Gene3D" id="3.50.50.60">
    <property type="entry name" value="FAD/NAD(P)-binding domain"/>
    <property type="match status" value="1"/>
</dbReference>
<gene>
    <name evidence="2" type="ORF">ACFSX9_06030</name>
</gene>
<dbReference type="Pfam" id="PF07992">
    <property type="entry name" value="Pyr_redox_2"/>
    <property type="match status" value="1"/>
</dbReference>
<dbReference type="RefSeq" id="WP_379805675.1">
    <property type="nucleotide sequence ID" value="NZ_JBHUOL010000012.1"/>
</dbReference>
<reference evidence="3" key="1">
    <citation type="journal article" date="2019" name="Int. J. Syst. Evol. Microbiol.">
        <title>The Global Catalogue of Microorganisms (GCM) 10K type strain sequencing project: providing services to taxonomists for standard genome sequencing and annotation.</title>
        <authorList>
            <consortium name="The Broad Institute Genomics Platform"/>
            <consortium name="The Broad Institute Genome Sequencing Center for Infectious Disease"/>
            <person name="Wu L."/>
            <person name="Ma J."/>
        </authorList>
    </citation>
    <scope>NUCLEOTIDE SEQUENCE [LARGE SCALE GENOMIC DNA]</scope>
    <source>
        <strain evidence="3">KCTC 52644</strain>
    </source>
</reference>
<keyword evidence="3" id="KW-1185">Reference proteome</keyword>
<protein>
    <submittedName>
        <fullName evidence="2">FAD-dependent oxidoreductase</fullName>
    </submittedName>
</protein>
<dbReference type="Proteomes" id="UP001597549">
    <property type="component" value="Unassembled WGS sequence"/>
</dbReference>
<evidence type="ECO:0000313" key="3">
    <source>
        <dbReference type="Proteomes" id="UP001597549"/>
    </source>
</evidence>